<comment type="subunit">
    <text evidence="3 11">Homohexamer.</text>
</comment>
<gene>
    <name evidence="11 15" type="primary">hprK</name>
    <name evidence="15" type="ORF">LZC95_31855</name>
</gene>
<dbReference type="Pfam" id="PF02603">
    <property type="entry name" value="Hpr_kinase_N"/>
    <property type="match status" value="1"/>
</dbReference>
<evidence type="ECO:0000259" key="14">
    <source>
        <dbReference type="Pfam" id="PF07475"/>
    </source>
</evidence>
<dbReference type="PANTHER" id="PTHR30305:SF1">
    <property type="entry name" value="HPR KINASE_PHOSPHORYLASE"/>
    <property type="match status" value="1"/>
</dbReference>
<evidence type="ECO:0000256" key="4">
    <source>
        <dbReference type="ARBA" id="ARBA00022527"/>
    </source>
</evidence>
<proteinExistence type="inferred from homology"/>
<feature type="region of interest" description="Important for the catalytic mechanism of dephosphorylation" evidence="11">
    <location>
        <begin position="289"/>
        <end position="294"/>
    </location>
</feature>
<feature type="region of interest" description="Disordered" evidence="12">
    <location>
        <begin position="334"/>
        <end position="393"/>
    </location>
</feature>
<dbReference type="InterPro" id="IPR028979">
    <property type="entry name" value="Ser_kin/Pase_Hpr-like_N_sf"/>
</dbReference>
<dbReference type="HAMAP" id="MF_01249">
    <property type="entry name" value="HPr_kinase"/>
    <property type="match status" value="1"/>
</dbReference>
<dbReference type="EC" id="2.7.4.-" evidence="11"/>
<dbReference type="EC" id="2.7.11.-" evidence="11"/>
<comment type="catalytic activity">
    <reaction evidence="1 11">
        <text>[HPr protein]-L-serine + ATP = [HPr protein]-O-phospho-L-serine + ADP + H(+)</text>
        <dbReference type="Rhea" id="RHEA:46600"/>
        <dbReference type="Rhea" id="RHEA-COMP:11602"/>
        <dbReference type="Rhea" id="RHEA-COMP:11603"/>
        <dbReference type="ChEBI" id="CHEBI:15378"/>
        <dbReference type="ChEBI" id="CHEBI:29999"/>
        <dbReference type="ChEBI" id="CHEBI:30616"/>
        <dbReference type="ChEBI" id="CHEBI:83421"/>
        <dbReference type="ChEBI" id="CHEBI:456216"/>
    </reaction>
</comment>
<dbReference type="EMBL" id="CP089982">
    <property type="protein sequence ID" value="WXA91036.1"/>
    <property type="molecule type" value="Genomic_DNA"/>
</dbReference>
<evidence type="ECO:0000256" key="10">
    <source>
        <dbReference type="ARBA" id="ARBA00047657"/>
    </source>
</evidence>
<accession>A0ABZ2JX29</accession>
<evidence type="ECO:0000256" key="8">
    <source>
        <dbReference type="ARBA" id="ARBA00022840"/>
    </source>
</evidence>
<keyword evidence="6 11" id="KW-0547">Nucleotide-binding</keyword>
<feature type="region of interest" description="Important for the catalytic mechanism of both phosphorylation and dephosphorylation" evidence="11">
    <location>
        <begin position="226"/>
        <end position="235"/>
    </location>
</feature>
<feature type="domain" description="HPr kinase/phosphorylase C-terminal" evidence="14">
    <location>
        <begin position="155"/>
        <end position="323"/>
    </location>
</feature>
<keyword evidence="11" id="KW-0479">Metal-binding</keyword>
<dbReference type="GO" id="GO:0016301">
    <property type="term" value="F:kinase activity"/>
    <property type="evidence" value="ECO:0007669"/>
    <property type="project" value="UniProtKB-KW"/>
</dbReference>
<evidence type="ECO:0000259" key="13">
    <source>
        <dbReference type="Pfam" id="PF02603"/>
    </source>
</evidence>
<comment type="catalytic activity">
    <reaction evidence="10 11">
        <text>[HPr protein]-O-phospho-L-serine + phosphate + H(+) = [HPr protein]-L-serine + diphosphate</text>
        <dbReference type="Rhea" id="RHEA:46604"/>
        <dbReference type="Rhea" id="RHEA-COMP:11602"/>
        <dbReference type="Rhea" id="RHEA-COMP:11603"/>
        <dbReference type="ChEBI" id="CHEBI:15378"/>
        <dbReference type="ChEBI" id="CHEBI:29999"/>
        <dbReference type="ChEBI" id="CHEBI:33019"/>
        <dbReference type="ChEBI" id="CHEBI:43474"/>
        <dbReference type="ChEBI" id="CHEBI:83421"/>
    </reaction>
</comment>
<keyword evidence="7 11" id="KW-0418">Kinase</keyword>
<evidence type="ECO:0000256" key="1">
    <source>
        <dbReference type="ARBA" id="ARBA00001120"/>
    </source>
</evidence>
<evidence type="ECO:0000256" key="7">
    <source>
        <dbReference type="ARBA" id="ARBA00022777"/>
    </source>
</evidence>
<feature type="domain" description="HPr(Ser) kinase/phosphorylase N-terminal" evidence="13">
    <location>
        <begin position="25"/>
        <end position="152"/>
    </location>
</feature>
<keyword evidence="9 11" id="KW-0511">Multifunctional enzyme</keyword>
<comment type="miscellaneous">
    <text evidence="11">Both phosphorylation and phosphorolysis are carried out by the same active site and suggest a common mechanism for both reactions.</text>
</comment>
<keyword evidence="5 11" id="KW-0808">Transferase</keyword>
<feature type="region of interest" description="Disordered" evidence="12">
    <location>
        <begin position="1"/>
        <end position="22"/>
    </location>
</feature>
<comment type="similarity">
    <text evidence="2 11">Belongs to the HPrK/P family.</text>
</comment>
<dbReference type="Proteomes" id="UP001379533">
    <property type="component" value="Chromosome"/>
</dbReference>
<dbReference type="InterPro" id="IPR003755">
    <property type="entry name" value="HPr(Ser)_kin/Pase"/>
</dbReference>
<feature type="active site" evidence="11">
    <location>
        <position position="268"/>
    </location>
</feature>
<feature type="binding site" evidence="11">
    <location>
        <position position="227"/>
    </location>
    <ligand>
        <name>Mg(2+)</name>
        <dbReference type="ChEBI" id="CHEBI:18420"/>
    </ligand>
</feature>
<dbReference type="SUPFAM" id="SSF75138">
    <property type="entry name" value="HprK N-terminal domain-like"/>
    <property type="match status" value="1"/>
</dbReference>
<name>A0ABZ2JX29_9BACT</name>
<evidence type="ECO:0000256" key="12">
    <source>
        <dbReference type="SAM" id="MobiDB-lite"/>
    </source>
</evidence>
<feature type="compositionally biased region" description="Low complexity" evidence="12">
    <location>
        <begin position="342"/>
        <end position="353"/>
    </location>
</feature>
<dbReference type="Gene3D" id="3.40.1390.20">
    <property type="entry name" value="HprK N-terminal domain-like"/>
    <property type="match status" value="1"/>
</dbReference>
<organism evidence="15 16">
    <name type="scientific">Pendulispora brunnea</name>
    <dbReference type="NCBI Taxonomy" id="2905690"/>
    <lineage>
        <taxon>Bacteria</taxon>
        <taxon>Pseudomonadati</taxon>
        <taxon>Myxococcota</taxon>
        <taxon>Myxococcia</taxon>
        <taxon>Myxococcales</taxon>
        <taxon>Sorangiineae</taxon>
        <taxon>Pendulisporaceae</taxon>
        <taxon>Pendulispora</taxon>
    </lineage>
</organism>
<dbReference type="PANTHER" id="PTHR30305">
    <property type="entry name" value="PROTEIN YJDM-RELATED"/>
    <property type="match status" value="1"/>
</dbReference>
<evidence type="ECO:0000256" key="6">
    <source>
        <dbReference type="ARBA" id="ARBA00022741"/>
    </source>
</evidence>
<evidence type="ECO:0000256" key="5">
    <source>
        <dbReference type="ARBA" id="ARBA00022679"/>
    </source>
</evidence>
<feature type="active site" evidence="11">
    <location>
        <position position="163"/>
    </location>
</feature>
<evidence type="ECO:0000256" key="3">
    <source>
        <dbReference type="ARBA" id="ARBA00011643"/>
    </source>
</evidence>
<dbReference type="InterPro" id="IPR011104">
    <property type="entry name" value="Hpr_kin/Pase_C"/>
</dbReference>
<evidence type="ECO:0000313" key="15">
    <source>
        <dbReference type="EMBL" id="WXA91036.1"/>
    </source>
</evidence>
<keyword evidence="16" id="KW-1185">Reference proteome</keyword>
<dbReference type="SUPFAM" id="SSF53795">
    <property type="entry name" value="PEP carboxykinase-like"/>
    <property type="match status" value="1"/>
</dbReference>
<keyword evidence="11" id="KW-0460">Magnesium</keyword>
<dbReference type="CDD" id="cd01918">
    <property type="entry name" value="HprK_C"/>
    <property type="match status" value="1"/>
</dbReference>
<keyword evidence="8 11" id="KW-0067">ATP-binding</keyword>
<dbReference type="InterPro" id="IPR011126">
    <property type="entry name" value="Hpr_kin/Pase_Hpr_N"/>
</dbReference>
<dbReference type="Pfam" id="PF07475">
    <property type="entry name" value="Hpr_kinase_C"/>
    <property type="match status" value="1"/>
</dbReference>
<evidence type="ECO:0000313" key="16">
    <source>
        <dbReference type="Proteomes" id="UP001379533"/>
    </source>
</evidence>
<reference evidence="15 16" key="1">
    <citation type="submission" date="2021-12" db="EMBL/GenBank/DDBJ databases">
        <title>Discovery of the Pendulisporaceae a myxobacterial family with distinct sporulation behavior and unique specialized metabolism.</title>
        <authorList>
            <person name="Garcia R."/>
            <person name="Popoff A."/>
            <person name="Bader C.D."/>
            <person name="Loehr J."/>
            <person name="Walesch S."/>
            <person name="Walt C."/>
            <person name="Boldt J."/>
            <person name="Bunk B."/>
            <person name="Haeckl F.J.F.P.J."/>
            <person name="Gunesch A.P."/>
            <person name="Birkelbach J."/>
            <person name="Nuebel U."/>
            <person name="Pietschmann T."/>
            <person name="Bach T."/>
            <person name="Mueller R."/>
        </authorList>
    </citation>
    <scope>NUCLEOTIDE SEQUENCE [LARGE SCALE GENOMIC DNA]</scope>
    <source>
        <strain evidence="15 16">MSr12523</strain>
    </source>
</reference>
<keyword evidence="4 11" id="KW-0723">Serine/threonine-protein kinase</keyword>
<comment type="function">
    <text evidence="11">Catalyzes the ATP- as well as the pyrophosphate-dependent phosphorylation of a specific serine residue in HPr, a phosphocarrier protein of the phosphoenolpyruvate-dependent sugar phosphotransferase system (PTS). HprK/P also catalyzes the pyrophosphate-producing, inorganic phosphate-dependent dephosphorylation (phosphorolysis) of seryl-phosphorylated HPr (P-Ser-HPr).</text>
</comment>
<feature type="active site" description="Proton acceptor; for phosphorylation activity. Proton donor; for dephosphorylation activity" evidence="11">
    <location>
        <position position="202"/>
    </location>
</feature>
<dbReference type="Gene3D" id="3.40.50.300">
    <property type="entry name" value="P-loop containing nucleotide triphosphate hydrolases"/>
    <property type="match status" value="1"/>
</dbReference>
<feature type="active site" evidence="11">
    <location>
        <position position="184"/>
    </location>
</feature>
<dbReference type="RefSeq" id="WP_394841655.1">
    <property type="nucleotide sequence ID" value="NZ_CP089982.1"/>
</dbReference>
<comment type="cofactor">
    <cofactor evidence="11">
        <name>Mg(2+)</name>
        <dbReference type="ChEBI" id="CHEBI:18420"/>
    </cofactor>
</comment>
<dbReference type="NCBIfam" id="TIGR00679">
    <property type="entry name" value="hpr-ser"/>
    <property type="match status" value="1"/>
</dbReference>
<comment type="domain">
    <text evidence="11">The Walker A ATP-binding motif also binds Pi and PPi.</text>
</comment>
<feature type="binding site" evidence="11">
    <location>
        <position position="185"/>
    </location>
    <ligand>
        <name>Mg(2+)</name>
        <dbReference type="ChEBI" id="CHEBI:18420"/>
    </ligand>
</feature>
<evidence type="ECO:0000256" key="9">
    <source>
        <dbReference type="ARBA" id="ARBA00023268"/>
    </source>
</evidence>
<protein>
    <recommendedName>
        <fullName evidence="11">HPr kinase/phosphorylase</fullName>
        <shortName evidence="11">HPrK/P</shortName>
        <ecNumber evidence="11">2.7.11.-</ecNumber>
        <ecNumber evidence="11">2.7.4.-</ecNumber>
    </recommendedName>
    <alternativeName>
        <fullName evidence="11">HPr(Ser) kinase/phosphorylase</fullName>
    </alternativeName>
</protein>
<dbReference type="InterPro" id="IPR027417">
    <property type="entry name" value="P-loop_NTPase"/>
</dbReference>
<evidence type="ECO:0000256" key="2">
    <source>
        <dbReference type="ARBA" id="ARBA00006883"/>
    </source>
</evidence>
<evidence type="ECO:0000256" key="11">
    <source>
        <dbReference type="HAMAP-Rule" id="MF_01249"/>
    </source>
</evidence>
<feature type="binding site" evidence="11">
    <location>
        <begin position="178"/>
        <end position="185"/>
    </location>
    <ligand>
        <name>ATP</name>
        <dbReference type="ChEBI" id="CHEBI:30616"/>
    </ligand>
</feature>
<sequence length="393" mass="42498">MRSSDQSGNSSPPGMPPSVQSQGEISVETFVSDPGLAIRLRQVAGEGGLQRPIRHPRVQKSGLALAGHFYGVVPTRVQVLGETELSYLEALDPGVRGVAARGFFSLGLSCVIVTSNHTPPRALLTAAEATGTPLFVSPSRSSRTINAVHAVLDDRLAPQAQLHGVLVDVFGIGLLLLGKSGIGKSECALELVLRGHRLVADDVVVCDWRPPGMVFGAPADLLRHHIEVRGLGVLNVKALFGVTSVRERKRIDIVMRLADWDEAVEYDRLGLEDKYYTILNTPIRELTVPVRPGRDMGSILEIAARNELLRRAGTNSSREFKDRLEQQLVTRAAIDEPDTLLESAPDASSPSSPETEEDTAERPSWAALAERAAGLNESSAWIPIRPSRKGDDE</sequence>